<dbReference type="AlphaFoldDB" id="A0A7K0K3E8"/>
<sequence length="57" mass="6333">MRDDENPQSLPFPPEAQSLLMRSAIAAAVASKRLAEERGVFRLTPSEWAELESSMQS</sequence>
<accession>A0A7K0K3E8</accession>
<organism evidence="1 2">
    <name type="scientific">Mobiluncus porci</name>
    <dbReference type="NCBI Taxonomy" id="2652278"/>
    <lineage>
        <taxon>Bacteria</taxon>
        <taxon>Bacillati</taxon>
        <taxon>Actinomycetota</taxon>
        <taxon>Actinomycetes</taxon>
        <taxon>Actinomycetales</taxon>
        <taxon>Actinomycetaceae</taxon>
        <taxon>Mobiluncus</taxon>
    </lineage>
</organism>
<name>A0A7K0K3E8_9ACTO</name>
<gene>
    <name evidence="1" type="ORF">FYJ63_06855</name>
</gene>
<dbReference type="RefSeq" id="WP_277028661.1">
    <property type="nucleotide sequence ID" value="NZ_JAQYQY010000043.1"/>
</dbReference>
<comment type="caution">
    <text evidence="1">The sequence shown here is derived from an EMBL/GenBank/DDBJ whole genome shotgun (WGS) entry which is preliminary data.</text>
</comment>
<evidence type="ECO:0000313" key="2">
    <source>
        <dbReference type="Proteomes" id="UP000442535"/>
    </source>
</evidence>
<proteinExistence type="predicted"/>
<dbReference type="Proteomes" id="UP000442535">
    <property type="component" value="Unassembled WGS sequence"/>
</dbReference>
<protein>
    <submittedName>
        <fullName evidence="1">Cutinase</fullName>
    </submittedName>
</protein>
<keyword evidence="2" id="KW-1185">Reference proteome</keyword>
<evidence type="ECO:0000313" key="1">
    <source>
        <dbReference type="EMBL" id="MST49954.1"/>
    </source>
</evidence>
<dbReference type="EMBL" id="VUMY01000011">
    <property type="protein sequence ID" value="MST49954.1"/>
    <property type="molecule type" value="Genomic_DNA"/>
</dbReference>
<reference evidence="1 2" key="1">
    <citation type="submission" date="2019-08" db="EMBL/GenBank/DDBJ databases">
        <title>In-depth cultivation of the pig gut microbiome towards novel bacterial diversity and tailored functional studies.</title>
        <authorList>
            <person name="Wylensek D."/>
            <person name="Hitch T.C.A."/>
            <person name="Clavel T."/>
        </authorList>
    </citation>
    <scope>NUCLEOTIDE SEQUENCE [LARGE SCALE GENOMIC DNA]</scope>
    <source>
        <strain evidence="1 2">RF-GAM-744-WT-7</strain>
    </source>
</reference>